<evidence type="ECO:0000313" key="1">
    <source>
        <dbReference type="Proteomes" id="UP000887580"/>
    </source>
</evidence>
<sequence>MSGSIKPKEAISTSTPLKSIEEELRWIDITA</sequence>
<organism evidence="1 2">
    <name type="scientific">Panagrolaimus sp. PS1159</name>
    <dbReference type="NCBI Taxonomy" id="55785"/>
    <lineage>
        <taxon>Eukaryota</taxon>
        <taxon>Metazoa</taxon>
        <taxon>Ecdysozoa</taxon>
        <taxon>Nematoda</taxon>
        <taxon>Chromadorea</taxon>
        <taxon>Rhabditida</taxon>
        <taxon>Tylenchina</taxon>
        <taxon>Panagrolaimomorpha</taxon>
        <taxon>Panagrolaimoidea</taxon>
        <taxon>Panagrolaimidae</taxon>
        <taxon>Panagrolaimus</taxon>
    </lineage>
</organism>
<dbReference type="Proteomes" id="UP000887580">
    <property type="component" value="Unplaced"/>
</dbReference>
<name>A0AC35FDJ6_9BILA</name>
<protein>
    <submittedName>
        <fullName evidence="2">Uncharacterized protein</fullName>
    </submittedName>
</protein>
<dbReference type="WBParaSite" id="PS1159_v2.g16412.t1">
    <property type="protein sequence ID" value="PS1159_v2.g16412.t1"/>
    <property type="gene ID" value="PS1159_v2.g16412"/>
</dbReference>
<evidence type="ECO:0000313" key="2">
    <source>
        <dbReference type="WBParaSite" id="PS1159_v2.g16412.t1"/>
    </source>
</evidence>
<proteinExistence type="predicted"/>
<accession>A0AC35FDJ6</accession>
<reference evidence="2" key="1">
    <citation type="submission" date="2022-11" db="UniProtKB">
        <authorList>
            <consortium name="WormBaseParasite"/>
        </authorList>
    </citation>
    <scope>IDENTIFICATION</scope>
</reference>